<dbReference type="AlphaFoldDB" id="A0A371EQI6"/>
<dbReference type="Proteomes" id="UP000257109">
    <property type="component" value="Unassembled WGS sequence"/>
</dbReference>
<feature type="non-terminal residue" evidence="1">
    <location>
        <position position="1"/>
    </location>
</feature>
<protein>
    <submittedName>
        <fullName evidence="1">3-methyl-2-oxobutanoate hydroxymethyltransferase 2, mitochondrial</fullName>
    </submittedName>
</protein>
<gene>
    <name evidence="1" type="primary">KPHMT2</name>
    <name evidence="1" type="ORF">CR513_52802</name>
</gene>
<accession>A0A371EQI6</accession>
<dbReference type="EMBL" id="QJKJ01012633">
    <property type="protein sequence ID" value="RDX68226.1"/>
    <property type="molecule type" value="Genomic_DNA"/>
</dbReference>
<organism evidence="1 2">
    <name type="scientific">Mucuna pruriens</name>
    <name type="common">Velvet bean</name>
    <name type="synonym">Dolichos pruriens</name>
    <dbReference type="NCBI Taxonomy" id="157652"/>
    <lineage>
        <taxon>Eukaryota</taxon>
        <taxon>Viridiplantae</taxon>
        <taxon>Streptophyta</taxon>
        <taxon>Embryophyta</taxon>
        <taxon>Tracheophyta</taxon>
        <taxon>Spermatophyta</taxon>
        <taxon>Magnoliopsida</taxon>
        <taxon>eudicotyledons</taxon>
        <taxon>Gunneridae</taxon>
        <taxon>Pentapetalae</taxon>
        <taxon>rosids</taxon>
        <taxon>fabids</taxon>
        <taxon>Fabales</taxon>
        <taxon>Fabaceae</taxon>
        <taxon>Papilionoideae</taxon>
        <taxon>50 kb inversion clade</taxon>
        <taxon>NPAAA clade</taxon>
        <taxon>indigoferoid/millettioid clade</taxon>
        <taxon>Phaseoleae</taxon>
        <taxon>Mucuna</taxon>
    </lineage>
</organism>
<dbReference type="GO" id="GO:0032259">
    <property type="term" value="P:methylation"/>
    <property type="evidence" value="ECO:0007669"/>
    <property type="project" value="UniProtKB-KW"/>
</dbReference>
<keyword evidence="2" id="KW-1185">Reference proteome</keyword>
<dbReference type="OrthoDB" id="425211at2759"/>
<dbReference type="GO" id="GO:0008168">
    <property type="term" value="F:methyltransferase activity"/>
    <property type="evidence" value="ECO:0007669"/>
    <property type="project" value="UniProtKB-KW"/>
</dbReference>
<reference evidence="1" key="1">
    <citation type="submission" date="2018-05" db="EMBL/GenBank/DDBJ databases">
        <title>Draft genome of Mucuna pruriens seed.</title>
        <authorList>
            <person name="Nnadi N.E."/>
            <person name="Vos R."/>
            <person name="Hasami M.H."/>
            <person name="Devisetty U.K."/>
            <person name="Aguiy J.C."/>
        </authorList>
    </citation>
    <scope>NUCLEOTIDE SEQUENCE [LARGE SCALE GENOMIC DNA]</scope>
    <source>
        <strain evidence="1">JCA_2017</strain>
    </source>
</reference>
<evidence type="ECO:0000313" key="2">
    <source>
        <dbReference type="Proteomes" id="UP000257109"/>
    </source>
</evidence>
<sequence>MRVLVFHDLLGMLQNPHANQDDPSLQVAPKFCMQCAHVGDVINKALLEYKEDRLGLNKAASAAFEAVQNMDTSKSIGEGNSTKE</sequence>
<comment type="caution">
    <text evidence="1">The sequence shown here is derived from an EMBL/GenBank/DDBJ whole genome shotgun (WGS) entry which is preliminary data.</text>
</comment>
<dbReference type="Gene3D" id="3.20.20.60">
    <property type="entry name" value="Phosphoenolpyruvate-binding domains"/>
    <property type="match status" value="1"/>
</dbReference>
<dbReference type="STRING" id="157652.A0A371EQI6"/>
<evidence type="ECO:0000313" key="1">
    <source>
        <dbReference type="EMBL" id="RDX68226.1"/>
    </source>
</evidence>
<name>A0A371EQI6_MUCPR</name>
<proteinExistence type="predicted"/>
<dbReference type="InterPro" id="IPR040442">
    <property type="entry name" value="Pyrv_kinase-like_dom_sf"/>
</dbReference>